<dbReference type="WBParaSite" id="PSAMB.scaffold1172size35012.g11565.t1">
    <property type="protein sequence ID" value="PSAMB.scaffold1172size35012.g11565.t1"/>
    <property type="gene ID" value="PSAMB.scaffold1172size35012.g11565"/>
</dbReference>
<accession>A0A914UQI6</accession>
<proteinExistence type="predicted"/>
<dbReference type="Proteomes" id="UP000887566">
    <property type="component" value="Unplaced"/>
</dbReference>
<reference evidence="2" key="1">
    <citation type="submission" date="2022-11" db="UniProtKB">
        <authorList>
            <consortium name="WormBaseParasite"/>
        </authorList>
    </citation>
    <scope>IDENTIFICATION</scope>
</reference>
<name>A0A914UQI6_9BILA</name>
<evidence type="ECO:0000313" key="1">
    <source>
        <dbReference type="Proteomes" id="UP000887566"/>
    </source>
</evidence>
<keyword evidence="1" id="KW-1185">Reference proteome</keyword>
<sequence length="151" mass="16665">MADDDLTNGGRVDDSVNTSLLSPEECVQRRLWEIDPLYYTHTKSNGERNSSRPLRRGKAYRCLKSGEYKCFESHDGIVYNIGGTSSSFEGGGGWLRAQVPRPFLLSLSLYPQSHSRIPISLTPPPLCSPLDQINSLACRSAQCWMNAVGAA</sequence>
<evidence type="ECO:0000313" key="2">
    <source>
        <dbReference type="WBParaSite" id="PSAMB.scaffold1172size35012.g11565.t1"/>
    </source>
</evidence>
<protein>
    <submittedName>
        <fullName evidence="2">Uncharacterized protein</fullName>
    </submittedName>
</protein>
<dbReference type="AlphaFoldDB" id="A0A914UQI6"/>
<organism evidence="1 2">
    <name type="scientific">Plectus sambesii</name>
    <dbReference type="NCBI Taxonomy" id="2011161"/>
    <lineage>
        <taxon>Eukaryota</taxon>
        <taxon>Metazoa</taxon>
        <taxon>Ecdysozoa</taxon>
        <taxon>Nematoda</taxon>
        <taxon>Chromadorea</taxon>
        <taxon>Plectida</taxon>
        <taxon>Plectina</taxon>
        <taxon>Plectoidea</taxon>
        <taxon>Plectidae</taxon>
        <taxon>Plectus</taxon>
    </lineage>
</organism>